<dbReference type="AlphaFoldDB" id="A0A4U5PH58"/>
<comment type="caution">
    <text evidence="1">The sequence shown here is derived from an EMBL/GenBank/DDBJ whole genome shotgun (WGS) entry which is preliminary data.</text>
</comment>
<gene>
    <name evidence="1" type="ORF">L596_009888</name>
</gene>
<proteinExistence type="predicted"/>
<evidence type="ECO:0000313" key="1">
    <source>
        <dbReference type="EMBL" id="TKR95763.1"/>
    </source>
</evidence>
<protein>
    <submittedName>
        <fullName evidence="1">Uncharacterized protein</fullName>
    </submittedName>
</protein>
<organism evidence="1 2">
    <name type="scientific">Steinernema carpocapsae</name>
    <name type="common">Entomopathogenic nematode</name>
    <dbReference type="NCBI Taxonomy" id="34508"/>
    <lineage>
        <taxon>Eukaryota</taxon>
        <taxon>Metazoa</taxon>
        <taxon>Ecdysozoa</taxon>
        <taxon>Nematoda</taxon>
        <taxon>Chromadorea</taxon>
        <taxon>Rhabditida</taxon>
        <taxon>Tylenchina</taxon>
        <taxon>Panagrolaimomorpha</taxon>
        <taxon>Strongyloidoidea</taxon>
        <taxon>Steinernematidae</taxon>
        <taxon>Steinernema</taxon>
    </lineage>
</organism>
<reference evidence="1 2" key="2">
    <citation type="journal article" date="2019" name="G3 (Bethesda)">
        <title>Hybrid Assembly of the Genome of the Entomopathogenic Nematode Steinernema carpocapsae Identifies the X-Chromosome.</title>
        <authorList>
            <person name="Serra L."/>
            <person name="Macchietto M."/>
            <person name="Macias-Munoz A."/>
            <person name="McGill C.J."/>
            <person name="Rodriguez I.M."/>
            <person name="Rodriguez B."/>
            <person name="Murad R."/>
            <person name="Mortazavi A."/>
        </authorList>
    </citation>
    <scope>NUCLEOTIDE SEQUENCE [LARGE SCALE GENOMIC DNA]</scope>
    <source>
        <strain evidence="1 2">ALL</strain>
    </source>
</reference>
<evidence type="ECO:0000313" key="2">
    <source>
        <dbReference type="Proteomes" id="UP000298663"/>
    </source>
</evidence>
<accession>A0A4U5PH58</accession>
<keyword evidence="2" id="KW-1185">Reference proteome</keyword>
<sequence length="239" mass="28094">MNSLPFLFVDSVAHSLSTNSITEFSFLPSHLWNSVGQTHCHKRADYDTDLHIEDTGMKQRFLKARTFTEVSLEAMKVKNYRYTRILTFIMCIRSARDPKITAKDLPFSNIFVHTLKIVNLYSSDKNLAVKNSKVIWQKAVPHLIISMNCPTEIIIHHLFHNENLRIFEFSYATYDFIYNLVTSYGQGKLQKWNYFGRDLEEVCELGFEETEESIYQLYETRYINGTERTLSFRFSTEHV</sequence>
<reference evidence="1 2" key="1">
    <citation type="journal article" date="2015" name="Genome Biol.">
        <title>Comparative genomics of Steinernema reveals deeply conserved gene regulatory networks.</title>
        <authorList>
            <person name="Dillman A.R."/>
            <person name="Macchietto M."/>
            <person name="Porter C.F."/>
            <person name="Rogers A."/>
            <person name="Williams B."/>
            <person name="Antoshechkin I."/>
            <person name="Lee M.M."/>
            <person name="Goodwin Z."/>
            <person name="Lu X."/>
            <person name="Lewis E.E."/>
            <person name="Goodrich-Blair H."/>
            <person name="Stock S.P."/>
            <person name="Adams B.J."/>
            <person name="Sternberg P.W."/>
            <person name="Mortazavi A."/>
        </authorList>
    </citation>
    <scope>NUCLEOTIDE SEQUENCE [LARGE SCALE GENOMIC DNA]</scope>
    <source>
        <strain evidence="1 2">ALL</strain>
    </source>
</reference>
<dbReference type="Proteomes" id="UP000298663">
    <property type="component" value="Unassembled WGS sequence"/>
</dbReference>
<dbReference type="EMBL" id="AZBU02000002">
    <property type="protein sequence ID" value="TKR95763.1"/>
    <property type="molecule type" value="Genomic_DNA"/>
</dbReference>
<name>A0A4U5PH58_STECR</name>